<sequence>MIYEGPLSKCPFCVTFEETPHHLFLHCIFSWNTWCLILVWWQMLWVCPPSLADLANWWFDNRFRRLERHIWEVTFFAALWSLWLARNDLVFNNVSRSITEVGVGSMP</sequence>
<dbReference type="Proteomes" id="UP001062846">
    <property type="component" value="Chromosome 5"/>
</dbReference>
<organism evidence="1 2">
    <name type="scientific">Rhododendron molle</name>
    <name type="common">Chinese azalea</name>
    <name type="synonym">Azalea mollis</name>
    <dbReference type="NCBI Taxonomy" id="49168"/>
    <lineage>
        <taxon>Eukaryota</taxon>
        <taxon>Viridiplantae</taxon>
        <taxon>Streptophyta</taxon>
        <taxon>Embryophyta</taxon>
        <taxon>Tracheophyta</taxon>
        <taxon>Spermatophyta</taxon>
        <taxon>Magnoliopsida</taxon>
        <taxon>eudicotyledons</taxon>
        <taxon>Gunneridae</taxon>
        <taxon>Pentapetalae</taxon>
        <taxon>asterids</taxon>
        <taxon>Ericales</taxon>
        <taxon>Ericaceae</taxon>
        <taxon>Ericoideae</taxon>
        <taxon>Rhodoreae</taxon>
        <taxon>Rhododendron</taxon>
    </lineage>
</organism>
<evidence type="ECO:0000313" key="2">
    <source>
        <dbReference type="Proteomes" id="UP001062846"/>
    </source>
</evidence>
<keyword evidence="2" id="KW-1185">Reference proteome</keyword>
<comment type="caution">
    <text evidence="1">The sequence shown here is derived from an EMBL/GenBank/DDBJ whole genome shotgun (WGS) entry which is preliminary data.</text>
</comment>
<proteinExistence type="predicted"/>
<protein>
    <submittedName>
        <fullName evidence="1">Uncharacterized protein</fullName>
    </submittedName>
</protein>
<name>A0ACC0NMV6_RHOML</name>
<reference evidence="1" key="1">
    <citation type="submission" date="2022-02" db="EMBL/GenBank/DDBJ databases">
        <title>Plant Genome Project.</title>
        <authorList>
            <person name="Zhang R.-G."/>
        </authorList>
    </citation>
    <scope>NUCLEOTIDE SEQUENCE</scope>
    <source>
        <strain evidence="1">AT1</strain>
    </source>
</reference>
<accession>A0ACC0NMV6</accession>
<gene>
    <name evidence="1" type="ORF">RHMOL_Rhmol05G0055300</name>
</gene>
<dbReference type="EMBL" id="CM046392">
    <property type="protein sequence ID" value="KAI8553933.1"/>
    <property type="molecule type" value="Genomic_DNA"/>
</dbReference>
<evidence type="ECO:0000313" key="1">
    <source>
        <dbReference type="EMBL" id="KAI8553933.1"/>
    </source>
</evidence>